<evidence type="ECO:0008006" key="11">
    <source>
        <dbReference type="Google" id="ProtNLM"/>
    </source>
</evidence>
<dbReference type="Pfam" id="PF08240">
    <property type="entry name" value="ADH_N"/>
    <property type="match status" value="1"/>
</dbReference>
<organism evidence="9 10">
    <name type="scientific">Friedmanniomyces simplex</name>
    <dbReference type="NCBI Taxonomy" id="329884"/>
    <lineage>
        <taxon>Eukaryota</taxon>
        <taxon>Fungi</taxon>
        <taxon>Dikarya</taxon>
        <taxon>Ascomycota</taxon>
        <taxon>Pezizomycotina</taxon>
        <taxon>Dothideomycetes</taxon>
        <taxon>Dothideomycetidae</taxon>
        <taxon>Mycosphaerellales</taxon>
        <taxon>Teratosphaeriaceae</taxon>
        <taxon>Friedmanniomyces</taxon>
    </lineage>
</organism>
<dbReference type="Proteomes" id="UP000309340">
    <property type="component" value="Unassembled WGS sequence"/>
</dbReference>
<dbReference type="STRING" id="329884.A0A4V5NI24"/>
<evidence type="ECO:0000259" key="8">
    <source>
        <dbReference type="Pfam" id="PF08240"/>
    </source>
</evidence>
<dbReference type="FunFam" id="3.40.50.720:FF:000003">
    <property type="entry name" value="S-(hydroxymethyl)glutathione dehydrogenase"/>
    <property type="match status" value="1"/>
</dbReference>
<accession>A0A4V5NI24</accession>
<dbReference type="EMBL" id="NAJQ01000331">
    <property type="protein sequence ID" value="TKA71909.1"/>
    <property type="molecule type" value="Genomic_DNA"/>
</dbReference>
<sequence>MNSARAIVCHDTHANGGWKMEDVGVRKPGDGELLVEMVASGVCHTDALIGGIPGGAAPIAFYPRVLGHEGSGYVKEVGAGVTVAKPGDPVLLSFAFCNKCAICKTGHYSNCNDFNDLNFGGPYRDFQLASKSGEPEIGGQFFGQSSFANLSIVRECSVVNAKELVHDKKELQLFAPLGCGIQTGSGTVINAAKATPNDVILIMGLGGVGLSAVMGAKVQGCRTIIGVDRVASRLKLATELGATHVVDGSNLGDKSLVEAIREVADGIGPTIAIDTTGAPPLIKAGIESIRNKGRYIQVGSAPFDFQCEFNMFNFMVAGKSVQGAIEGEAYPVEFVPKMIKWYREGRFPFEQALKEM</sequence>
<dbReference type="OrthoDB" id="1560166at2759"/>
<dbReference type="AlphaFoldDB" id="A0A4V5NI24"/>
<dbReference type="PANTHER" id="PTHR43350">
    <property type="entry name" value="NAD-DEPENDENT ALCOHOL DEHYDROGENASE"/>
    <property type="match status" value="1"/>
</dbReference>
<evidence type="ECO:0000256" key="6">
    <source>
        <dbReference type="RuleBase" id="RU361277"/>
    </source>
</evidence>
<dbReference type="GO" id="GO:0016491">
    <property type="term" value="F:oxidoreductase activity"/>
    <property type="evidence" value="ECO:0007669"/>
    <property type="project" value="UniProtKB-KW"/>
</dbReference>
<evidence type="ECO:0000313" key="9">
    <source>
        <dbReference type="EMBL" id="TKA71909.1"/>
    </source>
</evidence>
<comment type="caution">
    <text evidence="9">The sequence shown here is derived from an EMBL/GenBank/DDBJ whole genome shotgun (WGS) entry which is preliminary data.</text>
</comment>
<evidence type="ECO:0000256" key="4">
    <source>
        <dbReference type="ARBA" id="ARBA00022833"/>
    </source>
</evidence>
<keyword evidence="5" id="KW-0560">Oxidoreductase</keyword>
<reference evidence="9 10" key="1">
    <citation type="submission" date="2017-03" db="EMBL/GenBank/DDBJ databases">
        <title>Genomes of endolithic fungi from Antarctica.</title>
        <authorList>
            <person name="Coleine C."/>
            <person name="Masonjones S."/>
            <person name="Stajich J.E."/>
        </authorList>
    </citation>
    <scope>NUCLEOTIDE SEQUENCE [LARGE SCALE GENOMIC DNA]</scope>
    <source>
        <strain evidence="9 10">CCFEE 5184</strain>
    </source>
</reference>
<dbReference type="PROSITE" id="PS00059">
    <property type="entry name" value="ADH_ZINC"/>
    <property type="match status" value="1"/>
</dbReference>
<feature type="domain" description="Alcohol dehydrogenase-like C-terminal" evidence="7">
    <location>
        <begin position="207"/>
        <end position="341"/>
    </location>
</feature>
<evidence type="ECO:0000256" key="2">
    <source>
        <dbReference type="ARBA" id="ARBA00008072"/>
    </source>
</evidence>
<dbReference type="InterPro" id="IPR013149">
    <property type="entry name" value="ADH-like_C"/>
</dbReference>
<evidence type="ECO:0000313" key="10">
    <source>
        <dbReference type="Proteomes" id="UP000309340"/>
    </source>
</evidence>
<evidence type="ECO:0000256" key="3">
    <source>
        <dbReference type="ARBA" id="ARBA00022723"/>
    </source>
</evidence>
<dbReference type="GO" id="GO:0008270">
    <property type="term" value="F:zinc ion binding"/>
    <property type="evidence" value="ECO:0007669"/>
    <property type="project" value="InterPro"/>
</dbReference>
<name>A0A4V5NI24_9PEZI</name>
<dbReference type="Pfam" id="PF00107">
    <property type="entry name" value="ADH_zinc_N"/>
    <property type="match status" value="1"/>
</dbReference>
<dbReference type="InterPro" id="IPR011032">
    <property type="entry name" value="GroES-like_sf"/>
</dbReference>
<dbReference type="InterPro" id="IPR002328">
    <property type="entry name" value="ADH_Zn_CS"/>
</dbReference>
<comment type="similarity">
    <text evidence="2 6">Belongs to the zinc-containing alcohol dehydrogenase family.</text>
</comment>
<dbReference type="InterPro" id="IPR036291">
    <property type="entry name" value="NAD(P)-bd_dom_sf"/>
</dbReference>
<dbReference type="SUPFAM" id="SSF51735">
    <property type="entry name" value="NAD(P)-binding Rossmann-fold domains"/>
    <property type="match status" value="1"/>
</dbReference>
<dbReference type="InterPro" id="IPR013154">
    <property type="entry name" value="ADH-like_N"/>
</dbReference>
<proteinExistence type="inferred from homology"/>
<feature type="domain" description="Alcohol dehydrogenase-like N-terminal" evidence="8">
    <location>
        <begin position="29"/>
        <end position="125"/>
    </location>
</feature>
<evidence type="ECO:0000256" key="5">
    <source>
        <dbReference type="ARBA" id="ARBA00023002"/>
    </source>
</evidence>
<dbReference type="Gene3D" id="3.90.180.10">
    <property type="entry name" value="Medium-chain alcohol dehydrogenases, catalytic domain"/>
    <property type="match status" value="1"/>
</dbReference>
<dbReference type="Gene3D" id="3.40.50.720">
    <property type="entry name" value="NAD(P)-binding Rossmann-like Domain"/>
    <property type="match status" value="1"/>
</dbReference>
<gene>
    <name evidence="9" type="ORF">B0A55_07199</name>
</gene>
<keyword evidence="3 6" id="KW-0479">Metal-binding</keyword>
<comment type="cofactor">
    <cofactor evidence="1 6">
        <name>Zn(2+)</name>
        <dbReference type="ChEBI" id="CHEBI:29105"/>
    </cofactor>
</comment>
<keyword evidence="10" id="KW-1185">Reference proteome</keyword>
<dbReference type="PANTHER" id="PTHR43350:SF2">
    <property type="entry name" value="GROES-LIKE ZINC-BINDING ALCOHOL DEHYDROGENASE FAMILY PROTEIN"/>
    <property type="match status" value="1"/>
</dbReference>
<keyword evidence="4 6" id="KW-0862">Zinc</keyword>
<dbReference type="CDD" id="cd08278">
    <property type="entry name" value="benzyl_alcohol_DH"/>
    <property type="match status" value="1"/>
</dbReference>
<evidence type="ECO:0000256" key="1">
    <source>
        <dbReference type="ARBA" id="ARBA00001947"/>
    </source>
</evidence>
<dbReference type="SUPFAM" id="SSF50129">
    <property type="entry name" value="GroES-like"/>
    <property type="match status" value="1"/>
</dbReference>
<protein>
    <recommendedName>
        <fullName evidence="11">Enoyl reductase (ER) domain-containing protein</fullName>
    </recommendedName>
</protein>
<evidence type="ECO:0000259" key="7">
    <source>
        <dbReference type="Pfam" id="PF00107"/>
    </source>
</evidence>